<dbReference type="InterPro" id="IPR002516">
    <property type="entry name" value="Glyco_trans_11"/>
</dbReference>
<keyword evidence="1 4" id="KW-0328">Glycosyltransferase</keyword>
<reference evidence="4 5" key="1">
    <citation type="submission" date="2018-08" db="EMBL/GenBank/DDBJ databases">
        <title>A genome reference for cultivated species of the human gut microbiota.</title>
        <authorList>
            <person name="Zou Y."/>
            <person name="Xue W."/>
            <person name="Luo G."/>
        </authorList>
    </citation>
    <scope>NUCLEOTIDE SEQUENCE [LARGE SCALE GENOMIC DNA]</scope>
    <source>
        <strain evidence="4 5">AF37-12</strain>
    </source>
</reference>
<evidence type="ECO:0000313" key="4">
    <source>
        <dbReference type="EMBL" id="RHL59230.1"/>
    </source>
</evidence>
<dbReference type="PANTHER" id="PTHR11927">
    <property type="entry name" value="GALACTOSIDE 2-L-FUCOSYLTRANSFERASE"/>
    <property type="match status" value="1"/>
</dbReference>
<dbReference type="GO" id="GO:0005975">
    <property type="term" value="P:carbohydrate metabolic process"/>
    <property type="evidence" value="ECO:0007669"/>
    <property type="project" value="InterPro"/>
</dbReference>
<sequence>MQRVGLLGKRNLRYLLGTVLGNEFFIFYFVLRINIYMMYVVNMACGLANRMFQYSYYLYLKKVGYDVSVDYYETGKLAHESVEWNQIFPKAYISQVSWREVLRLGGGGSVFAKLRRRYLPFTTRVKYMPTAFSVYLPEKDSKATYLFGVFQNAQMVNEVNEDVRKAFVFSPFEDEQNQTLTKEIAECESVSIHVRKGADYMERIWYQNTCSLSYYEKAIELMKKKVSSPKFYVFADNHEWVRENFKGFDYILVEGNPSVGWGSHFDMQLMSLCHHNIISNSTYSWWGAFLNESVNKIVVMPEVWFNPKSCDDYTSTKLMCEGWIAL</sequence>
<evidence type="ECO:0000256" key="2">
    <source>
        <dbReference type="ARBA" id="ARBA00022679"/>
    </source>
</evidence>
<dbReference type="GO" id="GO:0008107">
    <property type="term" value="F:galactoside 2-alpha-L-fucosyltransferase activity"/>
    <property type="evidence" value="ECO:0007669"/>
    <property type="project" value="InterPro"/>
</dbReference>
<protein>
    <submittedName>
        <fullName evidence="4">Alpha-1,2-fucosyltransferase</fullName>
    </submittedName>
</protein>
<feature type="transmembrane region" description="Helical" evidence="3">
    <location>
        <begin position="12"/>
        <end position="30"/>
    </location>
</feature>
<gene>
    <name evidence="4" type="ORF">DW011_11630</name>
</gene>
<dbReference type="PANTHER" id="PTHR11927:SF9">
    <property type="entry name" value="L-FUCOSYLTRANSFERASE"/>
    <property type="match status" value="1"/>
</dbReference>
<dbReference type="Proteomes" id="UP000283616">
    <property type="component" value="Unassembled WGS sequence"/>
</dbReference>
<keyword evidence="2 4" id="KW-0808">Transferase</keyword>
<dbReference type="AlphaFoldDB" id="A0A415M168"/>
<dbReference type="CDD" id="cd11301">
    <property type="entry name" value="Fut1_Fut2_like"/>
    <property type="match status" value="1"/>
</dbReference>
<evidence type="ECO:0000256" key="3">
    <source>
        <dbReference type="SAM" id="Phobius"/>
    </source>
</evidence>
<dbReference type="EMBL" id="QROV01000011">
    <property type="protein sequence ID" value="RHL59230.1"/>
    <property type="molecule type" value="Genomic_DNA"/>
</dbReference>
<evidence type="ECO:0000256" key="1">
    <source>
        <dbReference type="ARBA" id="ARBA00022676"/>
    </source>
</evidence>
<keyword evidence="3" id="KW-0812">Transmembrane</keyword>
<dbReference type="GO" id="GO:0016020">
    <property type="term" value="C:membrane"/>
    <property type="evidence" value="ECO:0007669"/>
    <property type="project" value="InterPro"/>
</dbReference>
<organism evidence="4 5">
    <name type="scientific">Bacteroides thetaiotaomicron</name>
    <dbReference type="NCBI Taxonomy" id="818"/>
    <lineage>
        <taxon>Bacteria</taxon>
        <taxon>Pseudomonadati</taxon>
        <taxon>Bacteroidota</taxon>
        <taxon>Bacteroidia</taxon>
        <taxon>Bacteroidales</taxon>
        <taxon>Bacteroidaceae</taxon>
        <taxon>Bacteroides</taxon>
    </lineage>
</organism>
<keyword evidence="3" id="KW-0472">Membrane</keyword>
<proteinExistence type="predicted"/>
<accession>A0A415M168</accession>
<keyword evidence="3" id="KW-1133">Transmembrane helix</keyword>
<dbReference type="Pfam" id="PF01531">
    <property type="entry name" value="Glyco_transf_11"/>
    <property type="match status" value="1"/>
</dbReference>
<evidence type="ECO:0000313" key="5">
    <source>
        <dbReference type="Proteomes" id="UP000283616"/>
    </source>
</evidence>
<name>A0A415M168_BACT4</name>
<comment type="caution">
    <text evidence="4">The sequence shown here is derived from an EMBL/GenBank/DDBJ whole genome shotgun (WGS) entry which is preliminary data.</text>
</comment>